<evidence type="ECO:0000313" key="3">
    <source>
        <dbReference type="Proteomes" id="UP001225761"/>
    </source>
</evidence>
<evidence type="ECO:0000313" key="2">
    <source>
        <dbReference type="EMBL" id="MDI9876498.1"/>
    </source>
</evidence>
<proteinExistence type="predicted"/>
<protein>
    <submittedName>
        <fullName evidence="2">AAA family ATPase</fullName>
    </submittedName>
</protein>
<feature type="domain" description="Endonuclease GajA/Old nuclease/RecF-like AAA" evidence="1">
    <location>
        <begin position="58"/>
        <end position="474"/>
    </location>
</feature>
<dbReference type="InterPro" id="IPR041685">
    <property type="entry name" value="AAA_GajA/Old/RecF-like"/>
</dbReference>
<dbReference type="InterPro" id="IPR027417">
    <property type="entry name" value="P-loop_NTPase"/>
</dbReference>
<dbReference type="Gene3D" id="3.40.50.300">
    <property type="entry name" value="P-loop containing nucleotide triphosphate hydrolases"/>
    <property type="match status" value="1"/>
</dbReference>
<organism evidence="2 3">
    <name type="scientific">Flectobacillus rivi</name>
    <dbReference type="NCBI Taxonomy" id="2984209"/>
    <lineage>
        <taxon>Bacteria</taxon>
        <taxon>Pseudomonadati</taxon>
        <taxon>Bacteroidota</taxon>
        <taxon>Cytophagia</taxon>
        <taxon>Cytophagales</taxon>
        <taxon>Flectobacillaceae</taxon>
        <taxon>Flectobacillus</taxon>
    </lineage>
</organism>
<sequence>MSKRLVAVWVSNYMGIENQGFNLGGKHTFDFRLSDNTLTIEVKETINYVDLFQNSSAITNVTGIVGVNGTGKSSFLKLLNMIFAQKPLFAPVVLIFEEGTEYIYYDYIGIKMLSFIRIANPRVRLNMSSLITERKDDEIQRMFNDLALIFYNPILSSSESIYFKREHFIDYSATAEFLSTEVKSSGGKLLDDFKILLHSRQIDLFAWLNKNLDIFKQQDRESMKLLKEINPESIVIIFSDEKLKVEWEKKQPSKELYKQLIEHLENMPKSIESSPLPLNNLLNLYVKLYIYLFLSECNTILDFFKNIEIKEIGLDESYINLKFDELKLDKIFLDKVEEFKVSENEEVSFRNGRFLMKITESTNSFIRKLRATSTHIDNGIVYGWPRNFSTGQEALMSQFAELFSVIRNDNNEKKDQLEAENIIISIDEGEAYFHPEWQRKYISSLCSFLEVVNEVQGLNKKFQIILTSHSPFIVSDIPHYNLIKLQKDENGFTKVMNNQETETLGGNIFRLFQDEFFVDEFISAFAYEKIKEAVEYIKSSGEKRATFKNDEDVSKFISLIGESVIRNQLRSMFERYKRNKAN</sequence>
<dbReference type="SUPFAM" id="SSF52540">
    <property type="entry name" value="P-loop containing nucleoside triphosphate hydrolases"/>
    <property type="match status" value="1"/>
</dbReference>
<dbReference type="EMBL" id="JASHIE010000013">
    <property type="protein sequence ID" value="MDI9876498.1"/>
    <property type="molecule type" value="Genomic_DNA"/>
</dbReference>
<name>A0ABT6Z5T5_9BACT</name>
<dbReference type="Pfam" id="PF13175">
    <property type="entry name" value="AAA_15"/>
    <property type="match status" value="1"/>
</dbReference>
<evidence type="ECO:0000259" key="1">
    <source>
        <dbReference type="Pfam" id="PF13175"/>
    </source>
</evidence>
<accession>A0ABT6Z5T5</accession>
<dbReference type="PANTHER" id="PTHR32182:SF22">
    <property type="entry name" value="ATP-DEPENDENT ENDONUCLEASE, OLD FAMILY-RELATED"/>
    <property type="match status" value="1"/>
</dbReference>
<dbReference type="RefSeq" id="WP_283382805.1">
    <property type="nucleotide sequence ID" value="NZ_JASHIE010000013.1"/>
</dbReference>
<comment type="caution">
    <text evidence="2">The sequence shown here is derived from an EMBL/GenBank/DDBJ whole genome shotgun (WGS) entry which is preliminary data.</text>
</comment>
<keyword evidence="3" id="KW-1185">Reference proteome</keyword>
<reference evidence="2 3" key="1">
    <citation type="submission" date="2023-05" db="EMBL/GenBank/DDBJ databases">
        <title>Novel species of genus Flectobacillus isolated from stream in China.</title>
        <authorList>
            <person name="Lu H."/>
        </authorList>
    </citation>
    <scope>NUCLEOTIDE SEQUENCE [LARGE SCALE GENOMIC DNA]</scope>
    <source>
        <strain evidence="2 3">LFS242W</strain>
    </source>
</reference>
<dbReference type="PANTHER" id="PTHR32182">
    <property type="entry name" value="DNA REPLICATION AND REPAIR PROTEIN RECF"/>
    <property type="match status" value="1"/>
</dbReference>
<dbReference type="Proteomes" id="UP001225761">
    <property type="component" value="Unassembled WGS sequence"/>
</dbReference>
<gene>
    <name evidence="2" type="ORF">QM481_18300</name>
</gene>